<dbReference type="Proteomes" id="UP000243052">
    <property type="component" value="Chromosome iii"/>
</dbReference>
<evidence type="ECO:0000256" key="1">
    <source>
        <dbReference type="SAM" id="MobiDB-lite"/>
    </source>
</evidence>
<dbReference type="OrthoDB" id="4067292at2759"/>
<dbReference type="RefSeq" id="XP_017986731.1">
    <property type="nucleotide sequence ID" value="XM_018131381.1"/>
</dbReference>
<dbReference type="SUPFAM" id="SSF51735">
    <property type="entry name" value="NAD(P)-binding Rossmann-fold domains"/>
    <property type="match status" value="1"/>
</dbReference>
<organism evidence="2 3">
    <name type="scientific">Eremothecium sinecaudum</name>
    <dbReference type="NCBI Taxonomy" id="45286"/>
    <lineage>
        <taxon>Eukaryota</taxon>
        <taxon>Fungi</taxon>
        <taxon>Dikarya</taxon>
        <taxon>Ascomycota</taxon>
        <taxon>Saccharomycotina</taxon>
        <taxon>Saccharomycetes</taxon>
        <taxon>Saccharomycetales</taxon>
        <taxon>Saccharomycetaceae</taxon>
        <taxon>Eremothecium</taxon>
    </lineage>
</organism>
<evidence type="ECO:0000313" key="2">
    <source>
        <dbReference type="EMBL" id="AMD19735.1"/>
    </source>
</evidence>
<dbReference type="AlphaFoldDB" id="A0A109UW98"/>
<proteinExistence type="predicted"/>
<protein>
    <submittedName>
        <fullName evidence="2">HCL416Wp</fullName>
    </submittedName>
</protein>
<keyword evidence="3" id="KW-1185">Reference proteome</keyword>
<accession>A0A109UW98</accession>
<dbReference type="EMBL" id="CP014243">
    <property type="protein sequence ID" value="AMD19735.1"/>
    <property type="molecule type" value="Genomic_DNA"/>
</dbReference>
<dbReference type="STRING" id="45286.A0A109UW98"/>
<reference evidence="2 3" key="1">
    <citation type="submission" date="2016-01" db="EMBL/GenBank/DDBJ databases">
        <title>Genome sequence of the yeast Holleya sinecauda.</title>
        <authorList>
            <person name="Dietrich F.S."/>
        </authorList>
    </citation>
    <scope>NUCLEOTIDE SEQUENCE [LARGE SCALE GENOMIC DNA]</scope>
    <source>
        <strain evidence="2 3">ATCC 58844</strain>
    </source>
</reference>
<dbReference type="Gene3D" id="3.40.50.720">
    <property type="entry name" value="NAD(P)-binding Rossmann-like Domain"/>
    <property type="match status" value="1"/>
</dbReference>
<evidence type="ECO:0000313" key="3">
    <source>
        <dbReference type="Proteomes" id="UP000243052"/>
    </source>
</evidence>
<dbReference type="InterPro" id="IPR036291">
    <property type="entry name" value="NAD(P)-bd_dom_sf"/>
</dbReference>
<sequence>MRDDDIGEPAAIASPRGTEPAAPPLPKLPRKKSLHYQDIKTKFKSTRNKLFKHDLSLQLNLLTAGISHVPEHITPILNKHGENYVILGSTGLTGSMVLQGFMSPWVGASLTEDTVTRTYWCFNRNKKSLEINLDKLPQTWTAIIEYSGEQHILRKNDVVIRQHIVEQGKLGHVECHWDQYDWGLVLPTGEVKNIVINVVQLIESDSNKWCETFTNLFTGARKLLDDRTPIYLPSVDQISTLVSTLGSSSWESRKEKTTRSFVDYTLNLQLAKAFAPDATKSTLKHMVIVTSFNNLALGVISPYFRTKQKLENDLTHEVPGLTHLTILRPGPLVGQHGKQLSLLPTAPEGCSIIYRCYFWKKNAVKARINWLSQVRDVGPSKKVSEIVARATYHLPGNWLVGYSIPAAKVARVATQEALAKRTLIEQDPTALVVEVTTWSSQEMDKAFAAISPY</sequence>
<dbReference type="GeneID" id="28722950"/>
<gene>
    <name evidence="2" type="ORF">AW171_hschr31586</name>
</gene>
<feature type="region of interest" description="Disordered" evidence="1">
    <location>
        <begin position="1"/>
        <end position="30"/>
    </location>
</feature>
<dbReference type="InterPro" id="IPR014843">
    <property type="entry name" value="Him1/Fmp52"/>
</dbReference>
<dbReference type="Pfam" id="PF08732">
    <property type="entry name" value="HIM1"/>
    <property type="match status" value="1"/>
</dbReference>
<name>A0A109UW98_9SACH</name>